<dbReference type="Pfam" id="PF05553">
    <property type="entry name" value="DUF761"/>
    <property type="match status" value="1"/>
</dbReference>
<feature type="region of interest" description="Disordered" evidence="1">
    <location>
        <begin position="120"/>
        <end position="139"/>
    </location>
</feature>
<accession>A0AAN7L5Y3</accession>
<organism evidence="2 3">
    <name type="scientific">Trapa natans</name>
    <name type="common">Water chestnut</name>
    <dbReference type="NCBI Taxonomy" id="22666"/>
    <lineage>
        <taxon>Eukaryota</taxon>
        <taxon>Viridiplantae</taxon>
        <taxon>Streptophyta</taxon>
        <taxon>Embryophyta</taxon>
        <taxon>Tracheophyta</taxon>
        <taxon>Spermatophyta</taxon>
        <taxon>Magnoliopsida</taxon>
        <taxon>eudicotyledons</taxon>
        <taxon>Gunneridae</taxon>
        <taxon>Pentapetalae</taxon>
        <taxon>rosids</taxon>
        <taxon>malvids</taxon>
        <taxon>Myrtales</taxon>
        <taxon>Lythraceae</taxon>
        <taxon>Trapa</taxon>
    </lineage>
</organism>
<evidence type="ECO:0000313" key="2">
    <source>
        <dbReference type="EMBL" id="KAK4775132.1"/>
    </source>
</evidence>
<reference evidence="2 3" key="1">
    <citation type="journal article" date="2023" name="Hortic Res">
        <title>Pangenome of water caltrop reveals structural variations and asymmetric subgenome divergence after allopolyploidization.</title>
        <authorList>
            <person name="Zhang X."/>
            <person name="Chen Y."/>
            <person name="Wang L."/>
            <person name="Yuan Y."/>
            <person name="Fang M."/>
            <person name="Shi L."/>
            <person name="Lu R."/>
            <person name="Comes H.P."/>
            <person name="Ma Y."/>
            <person name="Chen Y."/>
            <person name="Huang G."/>
            <person name="Zhou Y."/>
            <person name="Zheng Z."/>
            <person name="Qiu Y."/>
        </authorList>
    </citation>
    <scope>NUCLEOTIDE SEQUENCE [LARGE SCALE GENOMIC DNA]</scope>
    <source>
        <strain evidence="2">F231</strain>
    </source>
</reference>
<comment type="caution">
    <text evidence="2">The sequence shown here is derived from an EMBL/GenBank/DDBJ whole genome shotgun (WGS) entry which is preliminary data.</text>
</comment>
<dbReference type="EMBL" id="JAXQNO010000019">
    <property type="protein sequence ID" value="KAK4775132.1"/>
    <property type="molecule type" value="Genomic_DNA"/>
</dbReference>
<protein>
    <recommendedName>
        <fullName evidence="4">DUF761 domain-containing protein</fullName>
    </recommendedName>
</protein>
<evidence type="ECO:0008006" key="4">
    <source>
        <dbReference type="Google" id="ProtNLM"/>
    </source>
</evidence>
<dbReference type="Proteomes" id="UP001346149">
    <property type="component" value="Unassembled WGS sequence"/>
</dbReference>
<proteinExistence type="predicted"/>
<dbReference type="PANTHER" id="PTHR36378">
    <property type="entry name" value="COTTON FIBER PROTEIN"/>
    <property type="match status" value="1"/>
</dbReference>
<dbReference type="AlphaFoldDB" id="A0AAN7L5Y3"/>
<dbReference type="InterPro" id="IPR008480">
    <property type="entry name" value="DUF761_pln"/>
</dbReference>
<keyword evidence="3" id="KW-1185">Reference proteome</keyword>
<evidence type="ECO:0000256" key="1">
    <source>
        <dbReference type="SAM" id="MobiDB-lite"/>
    </source>
</evidence>
<evidence type="ECO:0000313" key="3">
    <source>
        <dbReference type="Proteomes" id="UP001346149"/>
    </source>
</evidence>
<sequence length="197" mass="21359">MEALPSPDLKTPTVIPITSNDVKLPIPSNNGKKKRSAMGIFRAAMFMWRRRTSRKRSKVAATLQTESPVASADLLNKVVGSMRPLHATGGESPLHVAADIAAVHPPLPKAAETLMLTSASPSPSELYDDVASSSDEGTSQYASALNLQELAMKADSGAAEEEDDMIDVKAEEFIARFYQQMRIQNHQEMVHRSADGI</sequence>
<dbReference type="PANTHER" id="PTHR36378:SF1">
    <property type="entry name" value="COTTON FIBER PROTEIN"/>
    <property type="match status" value="1"/>
</dbReference>
<gene>
    <name evidence="2" type="ORF">SAY86_010067</name>
</gene>
<name>A0AAN7L5Y3_TRANT</name>